<dbReference type="Proteomes" id="UP001620626">
    <property type="component" value="Unassembled WGS sequence"/>
</dbReference>
<keyword evidence="4" id="KW-0675">Receptor</keyword>
<evidence type="ECO:0000259" key="5">
    <source>
        <dbReference type="PROSITE" id="PS51843"/>
    </source>
</evidence>
<dbReference type="Gene3D" id="1.10.565.10">
    <property type="entry name" value="Retinoid X Receptor"/>
    <property type="match status" value="1"/>
</dbReference>
<dbReference type="PROSITE" id="PS51843">
    <property type="entry name" value="NR_LBD"/>
    <property type="match status" value="1"/>
</dbReference>
<dbReference type="AlphaFoldDB" id="A0ABD2LX68"/>
<gene>
    <name evidence="6" type="ORF">niasHT_005901</name>
</gene>
<reference evidence="6 7" key="1">
    <citation type="submission" date="2024-10" db="EMBL/GenBank/DDBJ databases">
        <authorList>
            <person name="Kim D."/>
        </authorList>
    </citation>
    <scope>NUCLEOTIDE SEQUENCE [LARGE SCALE GENOMIC DNA]</scope>
    <source>
        <strain evidence="6">BH-2024</strain>
    </source>
</reference>
<comment type="similarity">
    <text evidence="1">Belongs to the nuclear hormone receptor family.</text>
</comment>
<keyword evidence="7" id="KW-1185">Reference proteome</keyword>
<evidence type="ECO:0000256" key="4">
    <source>
        <dbReference type="ARBA" id="ARBA00023170"/>
    </source>
</evidence>
<dbReference type="InterPro" id="IPR035500">
    <property type="entry name" value="NHR-like_dom_sf"/>
</dbReference>
<evidence type="ECO:0000313" key="7">
    <source>
        <dbReference type="Proteomes" id="UP001620626"/>
    </source>
</evidence>
<dbReference type="SUPFAM" id="SSF48508">
    <property type="entry name" value="Nuclear receptor ligand-binding domain"/>
    <property type="match status" value="1"/>
</dbReference>
<evidence type="ECO:0000256" key="3">
    <source>
        <dbReference type="ARBA" id="ARBA00023163"/>
    </source>
</evidence>
<dbReference type="Pfam" id="PF00104">
    <property type="entry name" value="Hormone_recep"/>
    <property type="match status" value="1"/>
</dbReference>
<protein>
    <recommendedName>
        <fullName evidence="5">NR LBD domain-containing protein</fullName>
    </recommendedName>
</protein>
<name>A0ABD2LX68_9BILA</name>
<comment type="caution">
    <text evidence="6">The sequence shown here is derived from an EMBL/GenBank/DDBJ whole genome shotgun (WGS) entry which is preliminary data.</text>
</comment>
<evidence type="ECO:0000256" key="1">
    <source>
        <dbReference type="ARBA" id="ARBA00005993"/>
    </source>
</evidence>
<keyword evidence="2" id="KW-0805">Transcription regulation</keyword>
<evidence type="ECO:0000313" key="6">
    <source>
        <dbReference type="EMBL" id="KAL3119841.1"/>
    </source>
</evidence>
<accession>A0ABD2LX68</accession>
<feature type="domain" description="NR LBD" evidence="5">
    <location>
        <begin position="1"/>
        <end position="162"/>
    </location>
</feature>
<keyword evidence="3" id="KW-0804">Transcription</keyword>
<dbReference type="PANTHER" id="PTHR45886">
    <property type="entry name" value="NUCLEAR HORMONE RECEPTOR FAMILY-RELATED-RELATED"/>
    <property type="match status" value="1"/>
</dbReference>
<dbReference type="EMBL" id="JBICBT010000229">
    <property type="protein sequence ID" value="KAL3119841.1"/>
    <property type="molecule type" value="Genomic_DNA"/>
</dbReference>
<proteinExistence type="inferred from homology"/>
<dbReference type="InterPro" id="IPR000536">
    <property type="entry name" value="Nucl_hrmn_rcpt_lig-bd"/>
</dbReference>
<sequence>MPLYVLCCSFYSVQQNCDVWCSPDGAILIEIFANSFYKQDTIVMRMVDKLLRNAMQPFVRLKLVTEEFVLIRAIIYSHMVSSGLSDQAHKLLYTEAEKYSALLMSFLQTNYSPAAGALRYMELMGLIEGLFNTGPNIANCSLTFQMFWTRISTKYYLRCWPK</sequence>
<evidence type="ECO:0000256" key="2">
    <source>
        <dbReference type="ARBA" id="ARBA00023015"/>
    </source>
</evidence>
<organism evidence="6 7">
    <name type="scientific">Heterodera trifolii</name>
    <dbReference type="NCBI Taxonomy" id="157864"/>
    <lineage>
        <taxon>Eukaryota</taxon>
        <taxon>Metazoa</taxon>
        <taxon>Ecdysozoa</taxon>
        <taxon>Nematoda</taxon>
        <taxon>Chromadorea</taxon>
        <taxon>Rhabditida</taxon>
        <taxon>Tylenchina</taxon>
        <taxon>Tylenchomorpha</taxon>
        <taxon>Tylenchoidea</taxon>
        <taxon>Heteroderidae</taxon>
        <taxon>Heteroderinae</taxon>
        <taxon>Heterodera</taxon>
    </lineage>
</organism>
<dbReference type="PANTHER" id="PTHR45886:SF1">
    <property type="entry name" value="NUCLEAR HORMONE RECEPTOR FAMILY"/>
    <property type="match status" value="1"/>
</dbReference>